<comment type="function">
    <text evidence="2 9 10">Excises uracil residues from the DNA which can arise as a result of misincorporation of dUMP residues by DNA polymerase or due to deamination of cytosine.</text>
</comment>
<dbReference type="EMBL" id="LN899827">
    <property type="protein sequence ID" value="CUV44877.1"/>
    <property type="molecule type" value="Genomic_DNA"/>
</dbReference>
<dbReference type="HAMAP" id="MF_00148">
    <property type="entry name" value="UDG"/>
    <property type="match status" value="1"/>
</dbReference>
<dbReference type="NCBIfam" id="NF003589">
    <property type="entry name" value="PRK05254.1-2"/>
    <property type="match status" value="1"/>
</dbReference>
<reference evidence="11" key="1">
    <citation type="submission" date="2015-10" db="EMBL/GenBank/DDBJ databases">
        <authorList>
            <person name="Gilbert D.G."/>
        </authorList>
    </citation>
    <scope>NUCLEOTIDE SEQUENCE</scope>
    <source>
        <strain evidence="11">Phyl III-seqv23</strain>
    </source>
</reference>
<dbReference type="Gene3D" id="3.40.470.10">
    <property type="entry name" value="Uracil-DNA glycosylase-like domain"/>
    <property type="match status" value="1"/>
</dbReference>
<dbReference type="PATRIC" id="fig|267608.8.peg.2938"/>
<dbReference type="EC" id="3.2.2.27" evidence="4 9"/>
<proteinExistence type="inferred from homology"/>
<evidence type="ECO:0000256" key="5">
    <source>
        <dbReference type="ARBA" id="ARBA00018429"/>
    </source>
</evidence>
<comment type="catalytic activity">
    <reaction evidence="1 9 10">
        <text>Hydrolyzes single-stranded DNA or mismatched double-stranded DNA and polynucleotides, releasing free uracil.</text>
        <dbReference type="EC" id="3.2.2.27"/>
    </reaction>
</comment>
<keyword evidence="6 9" id="KW-0227">DNA damage</keyword>
<dbReference type="SMR" id="A0A0K1ZI63"/>
<dbReference type="InterPro" id="IPR036895">
    <property type="entry name" value="Uracil-DNA_glycosylase-like_sf"/>
</dbReference>
<evidence type="ECO:0000256" key="2">
    <source>
        <dbReference type="ARBA" id="ARBA00002631"/>
    </source>
</evidence>
<dbReference type="GO" id="GO:0097510">
    <property type="term" value="P:base-excision repair, AP site formation via deaminated base removal"/>
    <property type="evidence" value="ECO:0007669"/>
    <property type="project" value="TreeGrafter"/>
</dbReference>
<dbReference type="InterPro" id="IPR018085">
    <property type="entry name" value="Ura-DNA_Glyclase_AS"/>
</dbReference>
<evidence type="ECO:0000256" key="10">
    <source>
        <dbReference type="RuleBase" id="RU003780"/>
    </source>
</evidence>
<dbReference type="NCBIfam" id="NF003591">
    <property type="entry name" value="PRK05254.1-4"/>
    <property type="match status" value="1"/>
</dbReference>
<accession>A0A0K1ZI63</accession>
<evidence type="ECO:0000256" key="4">
    <source>
        <dbReference type="ARBA" id="ARBA00012030"/>
    </source>
</evidence>
<evidence type="ECO:0000256" key="9">
    <source>
        <dbReference type="HAMAP-Rule" id="MF_00148"/>
    </source>
</evidence>
<keyword evidence="7 9" id="KW-0378">Hydrolase</keyword>
<dbReference type="PANTHER" id="PTHR11264">
    <property type="entry name" value="URACIL-DNA GLYCOSYLASE"/>
    <property type="match status" value="1"/>
</dbReference>
<evidence type="ECO:0000313" key="11">
    <source>
        <dbReference type="EMBL" id="CUV44877.1"/>
    </source>
</evidence>
<dbReference type="SMART" id="SM00987">
    <property type="entry name" value="UreE_C"/>
    <property type="match status" value="1"/>
</dbReference>
<dbReference type="NCBIfam" id="NF003588">
    <property type="entry name" value="PRK05254.1-1"/>
    <property type="match status" value="1"/>
</dbReference>
<dbReference type="GO" id="GO:0004844">
    <property type="term" value="F:uracil DNA N-glycosylase activity"/>
    <property type="evidence" value="ECO:0007669"/>
    <property type="project" value="UniProtKB-UniRule"/>
</dbReference>
<dbReference type="CDD" id="cd10027">
    <property type="entry name" value="UDG-F1-like"/>
    <property type="match status" value="1"/>
</dbReference>
<sequence>MTRRADPAQATLFDDDEPAGAPTATGGFVPLADQFDALPADWKALLGPCLARTDWPALCAFVDGERAAGKPIFPTEVFHALHLTPVDAVRVIILGQDPYHGTGTVDGREVPQAHGLAFSVPAGVRVPPSLRNIYKEIEAEYGRKLSAGSGNLEGWAQQGVLLLNTVLTVEQGQAASHARRGWERITDCLLEHLARVGHARVFMLWGSHAQAKRALLPEGHLVLEAPHPSPLSAHRGFLGCGHFRAANDWLAAQGQSTIDWLRPQAD</sequence>
<dbReference type="SUPFAM" id="SSF52141">
    <property type="entry name" value="Uracil-DNA glycosylase-like"/>
    <property type="match status" value="1"/>
</dbReference>
<evidence type="ECO:0000256" key="1">
    <source>
        <dbReference type="ARBA" id="ARBA00001400"/>
    </source>
</evidence>
<organism evidence="11">
    <name type="scientific">Ralstonia solanacearum</name>
    <name type="common">Pseudomonas solanacearum</name>
    <dbReference type="NCBI Taxonomy" id="305"/>
    <lineage>
        <taxon>Bacteria</taxon>
        <taxon>Pseudomonadati</taxon>
        <taxon>Pseudomonadota</taxon>
        <taxon>Betaproteobacteria</taxon>
        <taxon>Burkholderiales</taxon>
        <taxon>Burkholderiaceae</taxon>
        <taxon>Ralstonia</taxon>
        <taxon>Ralstonia solanacearum species complex</taxon>
    </lineage>
</organism>
<comment type="subcellular location">
    <subcellularLocation>
        <location evidence="9">Cytoplasm</location>
    </subcellularLocation>
</comment>
<keyword evidence="11" id="KW-0326">Glycosidase</keyword>
<evidence type="ECO:0000256" key="8">
    <source>
        <dbReference type="ARBA" id="ARBA00023204"/>
    </source>
</evidence>
<evidence type="ECO:0000256" key="3">
    <source>
        <dbReference type="ARBA" id="ARBA00008184"/>
    </source>
</evidence>
<keyword evidence="8 9" id="KW-0234">DNA repair</keyword>
<dbReference type="GO" id="GO:0005737">
    <property type="term" value="C:cytoplasm"/>
    <property type="evidence" value="ECO:0007669"/>
    <property type="project" value="UniProtKB-SubCell"/>
</dbReference>
<gene>
    <name evidence="9 11" type="primary">ung</name>
    <name evidence="11" type="ORF">TO10_v1_200016</name>
</gene>
<feature type="active site" description="Proton acceptor" evidence="9">
    <location>
        <position position="97"/>
    </location>
</feature>
<dbReference type="SMART" id="SM00986">
    <property type="entry name" value="UDG"/>
    <property type="match status" value="1"/>
</dbReference>
<evidence type="ECO:0000256" key="7">
    <source>
        <dbReference type="ARBA" id="ARBA00022801"/>
    </source>
</evidence>
<dbReference type="NCBIfam" id="TIGR00628">
    <property type="entry name" value="ung"/>
    <property type="match status" value="1"/>
</dbReference>
<dbReference type="InterPro" id="IPR005122">
    <property type="entry name" value="Uracil-DNA_glycosylase-like"/>
</dbReference>
<name>A0A0K1ZI63_RALSL</name>
<dbReference type="PANTHER" id="PTHR11264:SF0">
    <property type="entry name" value="URACIL-DNA GLYCOSYLASE"/>
    <property type="match status" value="1"/>
</dbReference>
<dbReference type="NCBIfam" id="NF003592">
    <property type="entry name" value="PRK05254.1-5"/>
    <property type="match status" value="1"/>
</dbReference>
<evidence type="ECO:0000256" key="6">
    <source>
        <dbReference type="ARBA" id="ARBA00022763"/>
    </source>
</evidence>
<keyword evidence="9" id="KW-0963">Cytoplasm</keyword>
<dbReference type="PROSITE" id="PS00130">
    <property type="entry name" value="U_DNA_GLYCOSYLASE"/>
    <property type="match status" value="1"/>
</dbReference>
<protein>
    <recommendedName>
        <fullName evidence="5 9">Uracil-DNA glycosylase</fullName>
        <shortName evidence="9">UDG</shortName>
        <ecNumber evidence="4 9">3.2.2.27</ecNumber>
    </recommendedName>
</protein>
<dbReference type="Pfam" id="PF03167">
    <property type="entry name" value="UDG"/>
    <property type="match status" value="1"/>
</dbReference>
<comment type="similarity">
    <text evidence="3 9 10">Belongs to the uracil-DNA glycosylase (UDG) superfamily. UNG family.</text>
</comment>
<dbReference type="InterPro" id="IPR002043">
    <property type="entry name" value="UDG_fam1"/>
</dbReference>
<dbReference type="AlphaFoldDB" id="A0A0K1ZI63"/>